<proteinExistence type="predicted"/>
<dbReference type="GO" id="GO:0044183">
    <property type="term" value="F:protein folding chaperone"/>
    <property type="evidence" value="ECO:0007669"/>
    <property type="project" value="TreeGrafter"/>
</dbReference>
<gene>
    <name evidence="6" type="ORF">DBRI1063_LOCUS7797</name>
</gene>
<evidence type="ECO:0000256" key="3">
    <source>
        <dbReference type="PROSITE-ProRule" id="PRU00277"/>
    </source>
</evidence>
<comment type="catalytic activity">
    <reaction evidence="3">
        <text>[protein]-peptidylproline (omega=180) = [protein]-peptidylproline (omega=0)</text>
        <dbReference type="Rhea" id="RHEA:16237"/>
        <dbReference type="Rhea" id="RHEA-COMP:10747"/>
        <dbReference type="Rhea" id="RHEA-COMP:10748"/>
        <dbReference type="ChEBI" id="CHEBI:83833"/>
        <dbReference type="ChEBI" id="CHEBI:83834"/>
        <dbReference type="EC" id="5.2.1.8"/>
    </reaction>
</comment>
<keyword evidence="1" id="KW-0677">Repeat</keyword>
<dbReference type="Gene3D" id="3.10.50.40">
    <property type="match status" value="1"/>
</dbReference>
<dbReference type="InterPro" id="IPR011990">
    <property type="entry name" value="TPR-like_helical_dom_sf"/>
</dbReference>
<evidence type="ECO:0000256" key="1">
    <source>
        <dbReference type="ARBA" id="ARBA00022737"/>
    </source>
</evidence>
<feature type="region of interest" description="Disordered" evidence="4">
    <location>
        <begin position="1"/>
        <end position="21"/>
    </location>
</feature>
<keyword evidence="3" id="KW-0697">Rotamase</keyword>
<dbReference type="GO" id="GO:0005740">
    <property type="term" value="C:mitochondrial envelope"/>
    <property type="evidence" value="ECO:0007669"/>
    <property type="project" value="TreeGrafter"/>
</dbReference>
<dbReference type="AlphaFoldDB" id="A0A7S1YZU8"/>
<dbReference type="SMART" id="SM00028">
    <property type="entry name" value="TPR"/>
    <property type="match status" value="1"/>
</dbReference>
<dbReference type="PANTHER" id="PTHR46512:SF1">
    <property type="entry name" value="PEPTIDYLPROLYL ISOMERASE"/>
    <property type="match status" value="1"/>
</dbReference>
<protein>
    <recommendedName>
        <fullName evidence="3">peptidylprolyl isomerase</fullName>
        <ecNumber evidence="3">5.2.1.8</ecNumber>
    </recommendedName>
</protein>
<feature type="compositionally biased region" description="Basic and acidic residues" evidence="4">
    <location>
        <begin position="7"/>
        <end position="19"/>
    </location>
</feature>
<dbReference type="InterPro" id="IPR050754">
    <property type="entry name" value="FKBP4/5/8-like"/>
</dbReference>
<name>A0A7S1YZU8_9STRA</name>
<evidence type="ECO:0000313" key="6">
    <source>
        <dbReference type="EMBL" id="CAD9323924.1"/>
    </source>
</evidence>
<dbReference type="InterPro" id="IPR046357">
    <property type="entry name" value="PPIase_dom_sf"/>
</dbReference>
<dbReference type="GO" id="GO:0005829">
    <property type="term" value="C:cytosol"/>
    <property type="evidence" value="ECO:0007669"/>
    <property type="project" value="TreeGrafter"/>
</dbReference>
<accession>A0A7S1YZU8</accession>
<dbReference type="InterPro" id="IPR019734">
    <property type="entry name" value="TPR_rpt"/>
</dbReference>
<dbReference type="Gene3D" id="1.25.40.10">
    <property type="entry name" value="Tetratricopeptide repeat domain"/>
    <property type="match status" value="1"/>
</dbReference>
<sequence length="442" mass="49916">MGEGESEETRQDDTKRDDSAWNDLMESDLVMKVYEGVEGGKMAEMGDFLSIEVSGYVLEGDYKDDKDAAVRGATEGGKKFLDKQRISLTIGDSDVAPALEMGAKFLCEGGKAHVLSHSKFAYGATGRLGTESLVSVKALQNVLYDIAVISVLSSSSDQFTTKESQIERAAAKKMLANDCYANEWDGMGKSRALRLYAKAADMMSSLLAEFPNPIPADLHDTRFKATSLVIDCLNNVGAVHLRSRDYGKAKQACARVIELDRQNIKALCRAAHAAMRDPASTYEESDLAISAAEEVLEKLSPKDHPKPFIEVRRLRHDLTKRKRQYKQQQKEMSKKMFLSQEDADQKLAKECLNGAEDDRETKEKRDSSILKRYWNAFMETQDMDRWKRYWRTLNIQLFIMFLFSLWQKQHFASMRKYASDDGHDSPQELSTQNEGGEHSSEF</sequence>
<feature type="region of interest" description="Disordered" evidence="4">
    <location>
        <begin position="417"/>
        <end position="442"/>
    </location>
</feature>
<dbReference type="GO" id="GO:0016020">
    <property type="term" value="C:membrane"/>
    <property type="evidence" value="ECO:0007669"/>
    <property type="project" value="TreeGrafter"/>
</dbReference>
<dbReference type="InterPro" id="IPR001179">
    <property type="entry name" value="PPIase_FKBP_dom"/>
</dbReference>
<feature type="domain" description="PPIase FKBP-type" evidence="5">
    <location>
        <begin position="46"/>
        <end position="152"/>
    </location>
</feature>
<dbReference type="PROSITE" id="PS50059">
    <property type="entry name" value="FKBP_PPIASE"/>
    <property type="match status" value="1"/>
</dbReference>
<evidence type="ECO:0000259" key="5">
    <source>
        <dbReference type="PROSITE" id="PS50059"/>
    </source>
</evidence>
<dbReference type="GO" id="GO:0012505">
    <property type="term" value="C:endomembrane system"/>
    <property type="evidence" value="ECO:0007669"/>
    <property type="project" value="TreeGrafter"/>
</dbReference>
<dbReference type="SUPFAM" id="SSF54534">
    <property type="entry name" value="FKBP-like"/>
    <property type="match status" value="1"/>
</dbReference>
<reference evidence="6" key="1">
    <citation type="submission" date="2021-01" db="EMBL/GenBank/DDBJ databases">
        <authorList>
            <person name="Corre E."/>
            <person name="Pelletier E."/>
            <person name="Niang G."/>
            <person name="Scheremetjew M."/>
            <person name="Finn R."/>
            <person name="Kale V."/>
            <person name="Holt S."/>
            <person name="Cochrane G."/>
            <person name="Meng A."/>
            <person name="Brown T."/>
            <person name="Cohen L."/>
        </authorList>
    </citation>
    <scope>NUCLEOTIDE SEQUENCE</scope>
    <source>
        <strain evidence="6">Pop2</strain>
    </source>
</reference>
<dbReference type="EC" id="5.2.1.8" evidence="3"/>
<keyword evidence="2" id="KW-0802">TPR repeat</keyword>
<dbReference type="EMBL" id="HBGN01012239">
    <property type="protein sequence ID" value="CAD9323924.1"/>
    <property type="molecule type" value="Transcribed_RNA"/>
</dbReference>
<dbReference type="SUPFAM" id="SSF48452">
    <property type="entry name" value="TPR-like"/>
    <property type="match status" value="1"/>
</dbReference>
<evidence type="ECO:0000256" key="2">
    <source>
        <dbReference type="ARBA" id="ARBA00022803"/>
    </source>
</evidence>
<organism evidence="6">
    <name type="scientific">Ditylum brightwellii</name>
    <dbReference type="NCBI Taxonomy" id="49249"/>
    <lineage>
        <taxon>Eukaryota</taxon>
        <taxon>Sar</taxon>
        <taxon>Stramenopiles</taxon>
        <taxon>Ochrophyta</taxon>
        <taxon>Bacillariophyta</taxon>
        <taxon>Mediophyceae</taxon>
        <taxon>Lithodesmiophycidae</taxon>
        <taxon>Lithodesmiales</taxon>
        <taxon>Lithodesmiaceae</taxon>
        <taxon>Ditylum</taxon>
    </lineage>
</organism>
<dbReference type="Pfam" id="PF00254">
    <property type="entry name" value="FKBP_C"/>
    <property type="match status" value="1"/>
</dbReference>
<feature type="compositionally biased region" description="Basic and acidic residues" evidence="4">
    <location>
        <begin position="417"/>
        <end position="426"/>
    </location>
</feature>
<keyword evidence="3" id="KW-0413">Isomerase</keyword>
<dbReference type="PANTHER" id="PTHR46512">
    <property type="entry name" value="PEPTIDYLPROLYL ISOMERASE"/>
    <property type="match status" value="1"/>
</dbReference>
<evidence type="ECO:0000256" key="4">
    <source>
        <dbReference type="SAM" id="MobiDB-lite"/>
    </source>
</evidence>
<dbReference type="GO" id="GO:0003755">
    <property type="term" value="F:peptidyl-prolyl cis-trans isomerase activity"/>
    <property type="evidence" value="ECO:0007669"/>
    <property type="project" value="UniProtKB-KW"/>
</dbReference>